<evidence type="ECO:0000259" key="2">
    <source>
        <dbReference type="Pfam" id="PF07853"/>
    </source>
</evidence>
<feature type="transmembrane region" description="Helical" evidence="1">
    <location>
        <begin position="64"/>
        <end position="84"/>
    </location>
</feature>
<organism evidence="3">
    <name type="scientific">Rhodococcus hoagii (strain 103S)</name>
    <name type="common">Rhodococcus equi</name>
    <dbReference type="NCBI Taxonomy" id="685727"/>
    <lineage>
        <taxon>Bacteria</taxon>
        <taxon>Bacillati</taxon>
        <taxon>Actinomycetota</taxon>
        <taxon>Actinomycetes</taxon>
        <taxon>Mycobacteriales</taxon>
        <taxon>Nocardiaceae</taxon>
        <taxon>Prescottella</taxon>
    </lineage>
</organism>
<dbReference type="EMBL" id="FN563149">
    <property type="protein sequence ID" value="CBH50649.1"/>
    <property type="molecule type" value="Genomic_DNA"/>
</dbReference>
<gene>
    <name evidence="3" type="ordered locus">REQ_47070</name>
</gene>
<feature type="domain" description="DUF1648" evidence="2">
    <location>
        <begin position="27"/>
        <end position="71"/>
    </location>
</feature>
<feature type="transmembrane region" description="Helical" evidence="1">
    <location>
        <begin position="96"/>
        <end position="118"/>
    </location>
</feature>
<evidence type="ECO:0000313" key="3">
    <source>
        <dbReference type="EMBL" id="CBH50649.1"/>
    </source>
</evidence>
<evidence type="ECO:0000256" key="1">
    <source>
        <dbReference type="SAM" id="Phobius"/>
    </source>
</evidence>
<dbReference type="RefSeq" id="WP_013417674.1">
    <property type="nucleotide sequence ID" value="NC_014659.1"/>
</dbReference>
<feature type="transmembrane region" description="Helical" evidence="1">
    <location>
        <begin position="213"/>
        <end position="232"/>
    </location>
</feature>
<proteinExistence type="predicted"/>
<evidence type="ECO:0000313" key="4">
    <source>
        <dbReference type="Proteomes" id="UP000006892"/>
    </source>
</evidence>
<dbReference type="KEGG" id="req:REQ_47070"/>
<accession>A0A3S5YDL5</accession>
<feature type="transmembrane region" description="Helical" evidence="1">
    <location>
        <begin position="16"/>
        <end position="38"/>
    </location>
</feature>
<dbReference type="Pfam" id="PF07853">
    <property type="entry name" value="DUF1648"/>
    <property type="match status" value="1"/>
</dbReference>
<feature type="transmembrane region" description="Helical" evidence="1">
    <location>
        <begin position="130"/>
        <end position="151"/>
    </location>
</feature>
<keyword evidence="1" id="KW-0812">Transmembrane</keyword>
<feature type="transmembrane region" description="Helical" evidence="1">
    <location>
        <begin position="185"/>
        <end position="207"/>
    </location>
</feature>
<sequence>MTTPTPGPRVIDPAGAVFGIVVPVLAAAAGVVTTYALASRLPAQIATHWSGDSPDGFMTPSASAWSMAAIVLLVGGGCSAVAALAQARLVTRRTMLLIGSAVVGVIVAAEFSMILGQLDLTDGSDAEMSAGLIVLGLVAGTVVGLIGASLLRDYRTRTPATEAPAAALPRGAVELPITDEVGMTAGGLAATALVLAAPAVLVCWFAGAWWPLGVYLPVVLLAVTLLQFRLVVDADGIRVRNLGMTAIEYGTDEVLGARVDEIRPFQDFGGWGIKVKARGNCGVVTRTGPAVVITFACGDRLTVTTPRAEEIAGALNTLADRRLARS</sequence>
<keyword evidence="1" id="KW-0472">Membrane</keyword>
<keyword evidence="1" id="KW-1133">Transmembrane helix</keyword>
<dbReference type="Proteomes" id="UP001154400">
    <property type="component" value="Chromosome"/>
</dbReference>
<reference evidence="3" key="1">
    <citation type="journal article" date="2010" name="PLoS Genet.">
        <title>The genome of a pathogenic rhodococcus: cooptive virulence underpinned by key gene acquisitions.</title>
        <authorList>
            <person name="Letek M."/>
            <person name="Gonzalez P."/>
            <person name="Macarthur I."/>
            <person name="Rodriguez H."/>
            <person name="Freeman T.C."/>
            <person name="Valero-Rello A."/>
            <person name="Blanco M."/>
            <person name="Buckley T."/>
            <person name="Cherevach I."/>
            <person name="Fahey R."/>
            <person name="Hapeshi A."/>
            <person name="Holdstock J."/>
            <person name="Leadon D."/>
            <person name="Navas J."/>
            <person name="Ocampo A."/>
            <person name="Quail M.A."/>
            <person name="Sanders M."/>
            <person name="Scortti M.M."/>
            <person name="Prescott J.F."/>
            <person name="Fogarty U."/>
            <person name="Meijer W.G."/>
            <person name="Parkhill J."/>
            <person name="Bentley S.D."/>
            <person name="Vazquez-Boland J.A."/>
        </authorList>
    </citation>
    <scope>NUCLEOTIDE SEQUENCE [LARGE SCALE GENOMIC DNA]</scope>
    <source>
        <strain evidence="3 4">103S</strain>
    </source>
</reference>
<dbReference type="AlphaFoldDB" id="A0A3S5YDL5"/>
<dbReference type="InterPro" id="IPR012867">
    <property type="entry name" value="DUF1648"/>
</dbReference>
<protein>
    <submittedName>
        <fullName evidence="3">Integral membrane protein</fullName>
    </submittedName>
</protein>
<name>A0A3S5YDL5_RHOH1</name>